<evidence type="ECO:0000256" key="1">
    <source>
        <dbReference type="SAM" id="MobiDB-lite"/>
    </source>
</evidence>
<feature type="compositionally biased region" description="Polar residues" evidence="1">
    <location>
        <begin position="743"/>
        <end position="759"/>
    </location>
</feature>
<evidence type="ECO:0000313" key="4">
    <source>
        <dbReference type="RefSeq" id="XP_015181160.1"/>
    </source>
</evidence>
<dbReference type="Proteomes" id="UP000694924">
    <property type="component" value="Unplaced"/>
</dbReference>
<organism evidence="3 4">
    <name type="scientific">Polistes dominula</name>
    <name type="common">European paper wasp</name>
    <name type="synonym">Vespa dominula</name>
    <dbReference type="NCBI Taxonomy" id="743375"/>
    <lineage>
        <taxon>Eukaryota</taxon>
        <taxon>Metazoa</taxon>
        <taxon>Ecdysozoa</taxon>
        <taxon>Arthropoda</taxon>
        <taxon>Hexapoda</taxon>
        <taxon>Insecta</taxon>
        <taxon>Pterygota</taxon>
        <taxon>Neoptera</taxon>
        <taxon>Endopterygota</taxon>
        <taxon>Hymenoptera</taxon>
        <taxon>Apocrita</taxon>
        <taxon>Aculeata</taxon>
        <taxon>Vespoidea</taxon>
        <taxon>Vespidae</taxon>
        <taxon>Polistinae</taxon>
        <taxon>Polistini</taxon>
        <taxon>Polistes</taxon>
    </lineage>
</organism>
<proteinExistence type="predicted"/>
<evidence type="ECO:0000313" key="3">
    <source>
        <dbReference type="Proteomes" id="UP000694924"/>
    </source>
</evidence>
<evidence type="ECO:0000256" key="2">
    <source>
        <dbReference type="SAM" id="Phobius"/>
    </source>
</evidence>
<feature type="transmembrane region" description="Helical" evidence="2">
    <location>
        <begin position="30"/>
        <end position="47"/>
    </location>
</feature>
<gene>
    <name evidence="4" type="primary">LOC107068858</name>
</gene>
<dbReference type="RefSeq" id="XP_015181160.1">
    <property type="nucleotide sequence ID" value="XM_015325674.1"/>
</dbReference>
<feature type="region of interest" description="Disordered" evidence="1">
    <location>
        <begin position="199"/>
        <end position="239"/>
    </location>
</feature>
<feature type="region of interest" description="Disordered" evidence="1">
    <location>
        <begin position="1450"/>
        <end position="1470"/>
    </location>
</feature>
<keyword evidence="2" id="KW-1133">Transmembrane helix</keyword>
<feature type="region of interest" description="Disordered" evidence="1">
    <location>
        <begin position="399"/>
        <end position="441"/>
    </location>
</feature>
<dbReference type="GeneID" id="107068858"/>
<sequence length="1551" mass="166368">MLELESRVVVVLLSLLSGCILLYNTWGPVLAVVISLILVIYVCYSLITNDSLLSPHAFYFFYYFKETALELKIVIEKLIVYLLRYFHFICNQIKYVFEVISSTVNKMTSRRSSGYQLSSDTTFNSRNTSRFDIIPQLSPIPRTAHKINISDISNVSENKFNQNNKYQSPGTRNRYSKYMSTPLSVLKKDDLRELESDTLETTNLSSPKKNSPMFNQNHTLTRGENNTTFTPEGSPWGTSISPKMRSKAAGIKTVQTVAGPLLASTRYNIDPKTYTDITSPGLTLRLTKYAAEANNKLTHQSQYSTGQFPKVNLHASPIPLINTKFAKIRGPVTVRIAPPETTKFSPQERQKMLSDVCQSENKSPSSNVVQVLKEISLKRHASREDVTTEIVKKQRTDNMLINDAATDNFEETKQKRGRDESPKSDDENSSKNLRPTKRSKTPSCYDILRSLSSSVHVATGIKRKAVDCSRCGTPEFEKHFKSLKDSQHEDLQSPIELQIINKEDTDAEMNENKKRVASSPSHKSPDNNQKQPCVKGILKPHNNAKNDSESNVPPLPVNEQDVKPHEDKEEGNNSSLNTTTYTDKLFMKEEPKRNDKLKSFEEEQKHFIEAGFTTNDVEEIKKTDIVKMKQTSMRARLQSMFDAISGKAASGINPDVVIQAEEISEVAPTISSSTDCATLNSITTTTNVNTTPITTSALAPPLSPLSNTKPVKHITFNLPNTENVSGIKEQSASNLVSDDKNKSMINSETSTSKTDATPTSQELPNVTIITTTVSFTIPNKTVTETLPITTSANSVIVSPKISSGILKSSTPIINLSTSSTNVPTTTVILSIPSSSTSLFANKSTIANTATTSSFSDTTNNKTSIGKSFLPNSTNTGFTTSTNFPKFTFGNIANTTTTESSQINTASVQNTTSGLSFTTDMKNMFTAPANVTSITVGSSAGAGAGAGSAVSVFQNIGDNTTSNTFKNFSTTTTSSVPFIFGSNTTTTSKSEVSLFNTTTSNVVTNPMSSNTTIISINQPTTSNTMLNLANSTFNANASSGSTTFTFSTTKPIFSFGTSNASTTDNKSTFSYNANALGNSTGLLTSTNTPVTSTTSNNTTSGFNIPVVTSSTQFSTNASIFNTPSTTSVSIFSTPATTTASMFNTPATTTASMFNTPATTTASMFNTPATTTASMFNTPATTTASMFNTPSTTTASIFNAPSTTTVSMFSTPSTTATSMFNSPATTTVSMFNTPATTSGSMFNTPATTTSGSMFNTPATTTMFRTTTSEPVFGQSIAAPIFGNNNFKEENKPPAFGSTTTVFGSTSTPLFGSQTTAPPTFGSPSVSTSTLNFGNTNTTTPVFGAPNLSAPGSTQTSTTNSFACLTTPNPIFGNQNNPAAPFGSTTTTPVGTFNTPMQSTFETQQSTPLQFGAASNSNAFGDNKPSPFGIQTTVTPAFPTNENNTSNIFTFGGNQAGQQQQQQQQQQPTNTFTFGNNNASNNNTSTTGAVPFQFGASTSKPVTGFNFTAPSTTPSLNFGTSGTPTFNAPTPGMFSIGSGSTAPRSRPARGRKPR</sequence>
<reference evidence="4" key="1">
    <citation type="submission" date="2025-08" db="UniProtKB">
        <authorList>
            <consortium name="RefSeq"/>
        </authorList>
    </citation>
    <scope>IDENTIFICATION</scope>
</reference>
<feature type="region of interest" description="Disordered" evidence="1">
    <location>
        <begin position="509"/>
        <end position="584"/>
    </location>
</feature>
<accession>A0ABM1ILS3</accession>
<feature type="compositionally biased region" description="Polar residues" evidence="1">
    <location>
        <begin position="725"/>
        <end position="736"/>
    </location>
</feature>
<feature type="region of interest" description="Disordered" evidence="1">
    <location>
        <begin position="1513"/>
        <end position="1551"/>
    </location>
</feature>
<keyword evidence="3" id="KW-1185">Reference proteome</keyword>
<feature type="region of interest" description="Disordered" evidence="1">
    <location>
        <begin position="343"/>
        <end position="367"/>
    </location>
</feature>
<feature type="compositionally biased region" description="Basic and acidic residues" evidence="1">
    <location>
        <begin position="410"/>
        <end position="429"/>
    </location>
</feature>
<feature type="region of interest" description="Disordered" evidence="1">
    <location>
        <begin position="725"/>
        <end position="759"/>
    </location>
</feature>
<feature type="compositionally biased region" description="Polar residues" evidence="1">
    <location>
        <begin position="1513"/>
        <end position="1525"/>
    </location>
</feature>
<keyword evidence="2" id="KW-0812">Transmembrane</keyword>
<feature type="compositionally biased region" description="Basic and acidic residues" evidence="1">
    <location>
        <begin position="560"/>
        <end position="571"/>
    </location>
</feature>
<protein>
    <submittedName>
        <fullName evidence="4">Uncharacterized threonine-rich GPI-anchored glycoprotein PJ4664.02-like</fullName>
    </submittedName>
</protein>
<feature type="compositionally biased region" description="Polar residues" evidence="1">
    <location>
        <begin position="356"/>
        <end position="367"/>
    </location>
</feature>
<name>A0ABM1ILS3_POLDO</name>
<feature type="compositionally biased region" description="Polar residues" evidence="1">
    <location>
        <begin position="518"/>
        <end position="531"/>
    </location>
</feature>
<keyword evidence="2" id="KW-0472">Membrane</keyword>
<dbReference type="PROSITE" id="PS51257">
    <property type="entry name" value="PROKAR_LIPOPROTEIN"/>
    <property type="match status" value="1"/>
</dbReference>
<feature type="compositionally biased region" description="Polar residues" evidence="1">
    <location>
        <begin position="572"/>
        <end position="582"/>
    </location>
</feature>